<dbReference type="AlphaFoldDB" id="A0A6U9BS80"/>
<dbReference type="PANTHER" id="PTHR23248">
    <property type="entry name" value="PHOSPHOLIPID SCRAMBLASE-RELATED"/>
    <property type="match status" value="1"/>
</dbReference>
<dbReference type="EMBL" id="HBGW01041751">
    <property type="protein sequence ID" value="CAD9566762.1"/>
    <property type="molecule type" value="Transcribed_RNA"/>
</dbReference>
<dbReference type="GO" id="GO:0017128">
    <property type="term" value="F:phospholipid scramblase activity"/>
    <property type="evidence" value="ECO:0007669"/>
    <property type="project" value="InterPro"/>
</dbReference>
<proteinExistence type="inferred from homology"/>
<dbReference type="InterPro" id="IPR005552">
    <property type="entry name" value="Scramblase"/>
</dbReference>
<evidence type="ECO:0000256" key="2">
    <source>
        <dbReference type="RuleBase" id="RU363116"/>
    </source>
</evidence>
<dbReference type="PANTHER" id="PTHR23248:SF9">
    <property type="entry name" value="PHOSPHOLIPID SCRAMBLASE"/>
    <property type="match status" value="1"/>
</dbReference>
<name>A0A6U9BS80_9DINO</name>
<comment type="similarity">
    <text evidence="1 2">Belongs to the phospholipid scramblase family.</text>
</comment>
<evidence type="ECO:0000313" key="3">
    <source>
        <dbReference type="EMBL" id="CAD9566762.1"/>
    </source>
</evidence>
<gene>
    <name evidence="3" type="ORF">BRAN1462_LOCUS26392</name>
</gene>
<sequence length="297" mass="32633">MGEPKADVIGAAAPGQHTMDDSPIEEHFGPHQALLVKQTMRGCLQECLGCEAKSEFKVAPFDVSQLDDYKVSEAAMSTPDSMYAIEESSFLCRCCWRDGRPFDMRVSSGGEPGGAPIVNFKKPCGMPLWFSIPTGKDGTVDCPCVCFLPKVDMTTPKGEPLGAESKYICDINLFVPKLQYSEADKPVYIMKPETCLGGCCIACNPCSGKGLLYVPFYFHDAQSMEVINDNRDNSGYNDQAPQIRKLWAGLKRECCTTADTFMVKFPSGIDAKRKAALLGMTFLIDFTVFERQQDTAS</sequence>
<dbReference type="GO" id="GO:0005886">
    <property type="term" value="C:plasma membrane"/>
    <property type="evidence" value="ECO:0007669"/>
    <property type="project" value="TreeGrafter"/>
</dbReference>
<dbReference type="Pfam" id="PF03803">
    <property type="entry name" value="Scramblase"/>
    <property type="match status" value="1"/>
</dbReference>
<organism evidence="3">
    <name type="scientific">Zooxanthella nutricula</name>
    <dbReference type="NCBI Taxonomy" id="1333877"/>
    <lineage>
        <taxon>Eukaryota</taxon>
        <taxon>Sar</taxon>
        <taxon>Alveolata</taxon>
        <taxon>Dinophyceae</taxon>
        <taxon>Peridiniales</taxon>
        <taxon>Peridiniales incertae sedis</taxon>
        <taxon>Zooxanthella</taxon>
    </lineage>
</organism>
<accession>A0A6U9BS80</accession>
<protein>
    <recommendedName>
        <fullName evidence="2">Phospholipid scramblase</fullName>
    </recommendedName>
</protein>
<reference evidence="3" key="1">
    <citation type="submission" date="2021-01" db="EMBL/GenBank/DDBJ databases">
        <authorList>
            <person name="Corre E."/>
            <person name="Pelletier E."/>
            <person name="Niang G."/>
            <person name="Scheremetjew M."/>
            <person name="Finn R."/>
            <person name="Kale V."/>
            <person name="Holt S."/>
            <person name="Cochrane G."/>
            <person name="Meng A."/>
            <person name="Brown T."/>
            <person name="Cohen L."/>
        </authorList>
    </citation>
    <scope>NUCLEOTIDE SEQUENCE</scope>
    <source>
        <strain evidence="3">RCC3387</strain>
    </source>
</reference>
<evidence type="ECO:0000256" key="1">
    <source>
        <dbReference type="ARBA" id="ARBA00005350"/>
    </source>
</evidence>